<keyword evidence="3" id="KW-1043">Host membrane</keyword>
<feature type="domain" description="Gamma-retroviral matrix protein" evidence="7">
    <location>
        <begin position="54"/>
        <end position="157"/>
    </location>
</feature>
<dbReference type="InterPro" id="IPR003036">
    <property type="entry name" value="Gag_P30"/>
</dbReference>
<proteinExistence type="predicted"/>
<keyword evidence="6" id="KW-0812">Transmembrane</keyword>
<evidence type="ECO:0000256" key="2">
    <source>
        <dbReference type="ARBA" id="ARBA00022511"/>
    </source>
</evidence>
<dbReference type="Gene3D" id="1.10.375.10">
    <property type="entry name" value="Human Immunodeficiency Virus Type 1 Capsid Protein"/>
    <property type="match status" value="1"/>
</dbReference>
<sequence length="350" mass="38989">MCGILIISLDLASVAPSDWTLGQKLILALAYLAFVGVLPIFINMSQASSSNRPTPLQCLLNHFKDFRRRAQVYGACVTPFDLQRFCQLDWPTFGTGWPPEGSLDLQTAFQVRNIICGNSGHPDQAPYIDVWIDIVSDAPKYLKDCRSGKESKTTPKSVLFSTPKEPKEKPSRQRSNPLDPVLQAPPEDPEITDPPPYAPYDPVLSPSNREAKPLLSPPHTCIGVVYQSPQYSVTVPDLSNWTAVLAPLWPLAPLVGRETQRPFMVYVPFSTSDLYNWKHQNPSFSEKPQGLTSLLETIFFTYQPTWDGCQQLLHLGTPTLTKVRRLSNSIASFCSRASGLPADDPLTYLR</sequence>
<dbReference type="Proteomes" id="UP000593571">
    <property type="component" value="Unassembled WGS sequence"/>
</dbReference>
<dbReference type="InterPro" id="IPR050462">
    <property type="entry name" value="Retroviral_Gag-Pol_poly"/>
</dbReference>
<dbReference type="InterPro" id="IPR008919">
    <property type="entry name" value="Retrov_capsid_N"/>
</dbReference>
<comment type="caution">
    <text evidence="9">The sequence shown here is derived from an EMBL/GenBank/DDBJ whole genome shotgun (WGS) entry which is preliminary data.</text>
</comment>
<dbReference type="SUPFAM" id="SSF47836">
    <property type="entry name" value="Retroviral matrix proteins"/>
    <property type="match status" value="1"/>
</dbReference>
<evidence type="ECO:0000256" key="4">
    <source>
        <dbReference type="ARBA" id="ARBA00023136"/>
    </source>
</evidence>
<reference evidence="9 10" key="1">
    <citation type="journal article" date="2020" name="Nature">
        <title>Six reference-quality genomes reveal evolution of bat adaptations.</title>
        <authorList>
            <person name="Jebb D."/>
            <person name="Huang Z."/>
            <person name="Pippel M."/>
            <person name="Hughes G.M."/>
            <person name="Lavrichenko K."/>
            <person name="Devanna P."/>
            <person name="Winkler S."/>
            <person name="Jermiin L.S."/>
            <person name="Skirmuntt E.C."/>
            <person name="Katzourakis A."/>
            <person name="Burkitt-Gray L."/>
            <person name="Ray D.A."/>
            <person name="Sullivan K.A.M."/>
            <person name="Roscito J.G."/>
            <person name="Kirilenko B.M."/>
            <person name="Davalos L.M."/>
            <person name="Corthals A.P."/>
            <person name="Power M.L."/>
            <person name="Jones G."/>
            <person name="Ransome R.D."/>
            <person name="Dechmann D.K.N."/>
            <person name="Locatelli A.G."/>
            <person name="Puechmaille S.J."/>
            <person name="Fedrigo O."/>
            <person name="Jarvis E.D."/>
            <person name="Hiller M."/>
            <person name="Vernes S.C."/>
            <person name="Myers E.W."/>
            <person name="Teeling E.C."/>
        </authorList>
    </citation>
    <scope>NUCLEOTIDE SEQUENCE [LARGE SCALE GENOMIC DNA]</scope>
    <source>
        <strain evidence="9">MRouAeg1</strain>
        <tissue evidence="9">Muscle</tissue>
    </source>
</reference>
<evidence type="ECO:0000259" key="7">
    <source>
        <dbReference type="Pfam" id="PF01140"/>
    </source>
</evidence>
<dbReference type="PANTHER" id="PTHR33166">
    <property type="entry name" value="GAG_P30 DOMAIN-CONTAINING PROTEIN"/>
    <property type="match status" value="1"/>
</dbReference>
<dbReference type="EMBL" id="JACASE010000006">
    <property type="protein sequence ID" value="KAF6456980.1"/>
    <property type="molecule type" value="Genomic_DNA"/>
</dbReference>
<dbReference type="GO" id="GO:0019068">
    <property type="term" value="P:virion assembly"/>
    <property type="evidence" value="ECO:0007669"/>
    <property type="project" value="InterPro"/>
</dbReference>
<evidence type="ECO:0000313" key="9">
    <source>
        <dbReference type="EMBL" id="KAF6456980.1"/>
    </source>
</evidence>
<feature type="domain" description="Core shell protein Gag P30" evidence="8">
    <location>
        <begin position="272"/>
        <end position="315"/>
    </location>
</feature>
<evidence type="ECO:0000256" key="3">
    <source>
        <dbReference type="ARBA" id="ARBA00022870"/>
    </source>
</evidence>
<evidence type="ECO:0000256" key="6">
    <source>
        <dbReference type="SAM" id="Phobius"/>
    </source>
</evidence>
<dbReference type="Pfam" id="PF02093">
    <property type="entry name" value="Gag_p30"/>
    <property type="match status" value="1"/>
</dbReference>
<dbReference type="InterPro" id="IPR036946">
    <property type="entry name" value="G_retro_matrix_sf"/>
</dbReference>
<evidence type="ECO:0000259" key="8">
    <source>
        <dbReference type="Pfam" id="PF02093"/>
    </source>
</evidence>
<keyword evidence="6" id="KW-1133">Transmembrane helix</keyword>
<gene>
    <name evidence="9" type="ORF">HJG63_011604</name>
</gene>
<dbReference type="SUPFAM" id="SSF47943">
    <property type="entry name" value="Retrovirus capsid protein, N-terminal core domain"/>
    <property type="match status" value="1"/>
</dbReference>
<accession>A0A7J8GAI2</accession>
<feature type="region of interest" description="Disordered" evidence="5">
    <location>
        <begin position="145"/>
        <end position="212"/>
    </location>
</feature>
<dbReference type="AlphaFoldDB" id="A0A7J8GAI2"/>
<organism evidence="9 10">
    <name type="scientific">Rousettus aegyptiacus</name>
    <name type="common">Egyptian fruit bat</name>
    <name type="synonym">Pteropus aegyptiacus</name>
    <dbReference type="NCBI Taxonomy" id="9407"/>
    <lineage>
        <taxon>Eukaryota</taxon>
        <taxon>Metazoa</taxon>
        <taxon>Chordata</taxon>
        <taxon>Craniata</taxon>
        <taxon>Vertebrata</taxon>
        <taxon>Euteleostomi</taxon>
        <taxon>Mammalia</taxon>
        <taxon>Eutheria</taxon>
        <taxon>Laurasiatheria</taxon>
        <taxon>Chiroptera</taxon>
        <taxon>Yinpterochiroptera</taxon>
        <taxon>Pteropodoidea</taxon>
        <taxon>Pteropodidae</taxon>
        <taxon>Rousettinae</taxon>
        <taxon>Rousettus</taxon>
    </lineage>
</organism>
<evidence type="ECO:0000313" key="10">
    <source>
        <dbReference type="Proteomes" id="UP000593571"/>
    </source>
</evidence>
<evidence type="ECO:0000256" key="5">
    <source>
        <dbReference type="SAM" id="MobiDB-lite"/>
    </source>
</evidence>
<keyword evidence="2" id="KW-1032">Host cell membrane</keyword>
<dbReference type="InterPro" id="IPR010999">
    <property type="entry name" value="Retrovr_matrix"/>
</dbReference>
<feature type="transmembrane region" description="Helical" evidence="6">
    <location>
        <begin position="24"/>
        <end position="42"/>
    </location>
</feature>
<dbReference type="Pfam" id="PF01140">
    <property type="entry name" value="Gag_MA"/>
    <property type="match status" value="1"/>
</dbReference>
<protein>
    <submittedName>
        <fullName evidence="9">Uncharacterized protein</fullName>
    </submittedName>
</protein>
<keyword evidence="10" id="KW-1185">Reference proteome</keyword>
<name>A0A7J8GAI2_ROUAE</name>
<evidence type="ECO:0000256" key="1">
    <source>
        <dbReference type="ARBA" id="ARBA00004165"/>
    </source>
</evidence>
<dbReference type="Gene3D" id="1.10.150.180">
    <property type="entry name" value="Gamma-retroviral matrix domain"/>
    <property type="match status" value="1"/>
</dbReference>
<keyword evidence="4 6" id="KW-0472">Membrane</keyword>
<comment type="subcellular location">
    <subcellularLocation>
        <location evidence="1">Host cell membrane</location>
    </subcellularLocation>
</comment>
<dbReference type="InterPro" id="IPR000840">
    <property type="entry name" value="G_retro_matrix"/>
</dbReference>